<gene>
    <name evidence="1" type="ORF">BV898_17002</name>
</gene>
<evidence type="ECO:0008006" key="3">
    <source>
        <dbReference type="Google" id="ProtNLM"/>
    </source>
</evidence>
<dbReference type="AlphaFoldDB" id="A0A9X6RM11"/>
<proteinExistence type="predicted"/>
<keyword evidence="2" id="KW-1185">Reference proteome</keyword>
<sequence>MITKWYRSVKLIPISIRAIICPGSIDGTAVQQLMANWNILAFITSGGAKPDYKLPPLLMIELSLTGTRHPAVAMMDTVRTFDWILLHLLVHNNGSDLVSNFLSAEIINIVSAQ</sequence>
<reference evidence="2" key="1">
    <citation type="submission" date="2017-01" db="EMBL/GenBank/DDBJ databases">
        <title>Comparative genomics of anhydrobiosis in the tardigrade Hypsibius dujardini.</title>
        <authorList>
            <person name="Yoshida Y."/>
            <person name="Koutsovoulos G."/>
            <person name="Laetsch D."/>
            <person name="Stevens L."/>
            <person name="Kumar S."/>
            <person name="Horikawa D."/>
            <person name="Ishino K."/>
            <person name="Komine S."/>
            <person name="Tomita M."/>
            <person name="Blaxter M."/>
            <person name="Arakawa K."/>
        </authorList>
    </citation>
    <scope>NUCLEOTIDE SEQUENCE [LARGE SCALE GENOMIC DNA]</scope>
    <source>
        <strain evidence="2">Z151</strain>
    </source>
</reference>
<evidence type="ECO:0000313" key="1">
    <source>
        <dbReference type="EMBL" id="OWA52550.1"/>
    </source>
</evidence>
<protein>
    <recommendedName>
        <fullName evidence="3">Receptor ligand binding region domain-containing protein</fullName>
    </recommendedName>
</protein>
<dbReference type="EMBL" id="MTYJ01000274">
    <property type="protein sequence ID" value="OWA52550.1"/>
    <property type="molecule type" value="Genomic_DNA"/>
</dbReference>
<accession>A0A9X6RM11</accession>
<evidence type="ECO:0000313" key="2">
    <source>
        <dbReference type="Proteomes" id="UP000192578"/>
    </source>
</evidence>
<name>A0A9X6RM11_HYPEX</name>
<comment type="caution">
    <text evidence="1">The sequence shown here is derived from an EMBL/GenBank/DDBJ whole genome shotgun (WGS) entry which is preliminary data.</text>
</comment>
<dbReference type="Proteomes" id="UP000192578">
    <property type="component" value="Unassembled WGS sequence"/>
</dbReference>
<organism evidence="1 2">
    <name type="scientific">Hypsibius exemplaris</name>
    <name type="common">Freshwater tardigrade</name>
    <dbReference type="NCBI Taxonomy" id="2072580"/>
    <lineage>
        <taxon>Eukaryota</taxon>
        <taxon>Metazoa</taxon>
        <taxon>Ecdysozoa</taxon>
        <taxon>Tardigrada</taxon>
        <taxon>Eutardigrada</taxon>
        <taxon>Parachela</taxon>
        <taxon>Hypsibioidea</taxon>
        <taxon>Hypsibiidae</taxon>
        <taxon>Hypsibius</taxon>
    </lineage>
</organism>